<keyword evidence="1" id="KW-0472">Membrane</keyword>
<protein>
    <submittedName>
        <fullName evidence="2">Uncharacterized protein</fullName>
    </submittedName>
</protein>
<feature type="transmembrane region" description="Helical" evidence="1">
    <location>
        <begin position="29"/>
        <end position="48"/>
    </location>
</feature>
<evidence type="ECO:0000313" key="2">
    <source>
        <dbReference type="EMBL" id="SDZ82282.1"/>
    </source>
</evidence>
<proteinExistence type="predicted"/>
<dbReference type="RefSeq" id="WP_093248056.1">
    <property type="nucleotide sequence ID" value="NZ_FNQM01000001.1"/>
</dbReference>
<dbReference type="Proteomes" id="UP000198703">
    <property type="component" value="Unassembled WGS sequence"/>
</dbReference>
<reference evidence="2 3" key="1">
    <citation type="submission" date="2016-10" db="EMBL/GenBank/DDBJ databases">
        <authorList>
            <person name="de Groot N.N."/>
        </authorList>
    </citation>
    <scope>NUCLEOTIDE SEQUENCE [LARGE SCALE GENOMIC DNA]</scope>
    <source>
        <strain evidence="2 3">DSM 15345</strain>
    </source>
</reference>
<dbReference type="STRING" id="89524.SAMN05444370_101527"/>
<keyword evidence="1" id="KW-1133">Transmembrane helix</keyword>
<gene>
    <name evidence="2" type="ORF">SAMN05444370_101527</name>
</gene>
<keyword evidence="3" id="KW-1185">Reference proteome</keyword>
<organism evidence="2 3">
    <name type="scientific">Rubrimonas cliftonensis</name>
    <dbReference type="NCBI Taxonomy" id="89524"/>
    <lineage>
        <taxon>Bacteria</taxon>
        <taxon>Pseudomonadati</taxon>
        <taxon>Pseudomonadota</taxon>
        <taxon>Alphaproteobacteria</taxon>
        <taxon>Rhodobacterales</taxon>
        <taxon>Paracoccaceae</taxon>
        <taxon>Rubrimonas</taxon>
    </lineage>
</organism>
<evidence type="ECO:0000256" key="1">
    <source>
        <dbReference type="SAM" id="Phobius"/>
    </source>
</evidence>
<keyword evidence="1" id="KW-0812">Transmembrane</keyword>
<dbReference type="OrthoDB" id="8601734at2"/>
<evidence type="ECO:0000313" key="3">
    <source>
        <dbReference type="Proteomes" id="UP000198703"/>
    </source>
</evidence>
<dbReference type="AlphaFoldDB" id="A0A1H3W7G3"/>
<name>A0A1H3W7G3_9RHOB</name>
<sequence>MAITLLGAVAVAVLAACVAFIFRRVTGISARWIIPASAGAAMLAFTLWNDYSWFGRVADGLPADVTVARTFESSNALQPWSLVAPITTRFQAVNVGGRQRSEVAPRVVRAEVYLVARWQPTFTTLQIFDCARGRRADAADATGGEGLPPETAWTEVGLQDALLRAACSGV</sequence>
<accession>A0A1H3W7G3</accession>
<dbReference type="EMBL" id="FNQM01000001">
    <property type="protein sequence ID" value="SDZ82282.1"/>
    <property type="molecule type" value="Genomic_DNA"/>
</dbReference>